<keyword evidence="1" id="KW-0812">Transmembrane</keyword>
<gene>
    <name evidence="2" type="ORF">GPUH_LOCUS9603</name>
</gene>
<accession>A0A183DLL2</accession>
<sequence>DIPVITEPVVFGRKRRIKERKKKEAEEAYERLYGVDRKTARVIIECARKEYNHYEGMRYPAGDIQLASQYWIKSKYKNDWFTINPITKKVQFFLIFFFFSFSTIFLLVKFFPKPLPCLLPRERLTDNPFGERNNENSS</sequence>
<evidence type="ECO:0000313" key="3">
    <source>
        <dbReference type="Proteomes" id="UP000271098"/>
    </source>
</evidence>
<name>A0A183DLL2_9BILA</name>
<feature type="transmembrane region" description="Helical" evidence="1">
    <location>
        <begin position="92"/>
        <end position="111"/>
    </location>
</feature>
<dbReference type="OrthoDB" id="10256233at2759"/>
<evidence type="ECO:0000256" key="1">
    <source>
        <dbReference type="SAM" id="Phobius"/>
    </source>
</evidence>
<keyword evidence="1" id="KW-0472">Membrane</keyword>
<keyword evidence="3" id="KW-1185">Reference proteome</keyword>
<dbReference type="WBParaSite" id="GPUH_0000961401-mRNA-1">
    <property type="protein sequence ID" value="GPUH_0000961401-mRNA-1"/>
    <property type="gene ID" value="GPUH_0000961401"/>
</dbReference>
<evidence type="ECO:0000313" key="2">
    <source>
        <dbReference type="EMBL" id="VDK74464.1"/>
    </source>
</evidence>
<dbReference type="AlphaFoldDB" id="A0A183DLL2"/>
<reference evidence="2 3" key="2">
    <citation type="submission" date="2018-11" db="EMBL/GenBank/DDBJ databases">
        <authorList>
            <consortium name="Pathogen Informatics"/>
        </authorList>
    </citation>
    <scope>NUCLEOTIDE SEQUENCE [LARGE SCALE GENOMIC DNA]</scope>
</reference>
<dbReference type="Proteomes" id="UP000271098">
    <property type="component" value="Unassembled WGS sequence"/>
</dbReference>
<proteinExistence type="predicted"/>
<dbReference type="EMBL" id="UYRT01032102">
    <property type="protein sequence ID" value="VDK74464.1"/>
    <property type="molecule type" value="Genomic_DNA"/>
</dbReference>
<protein>
    <submittedName>
        <fullName evidence="4">Mutator family transposase</fullName>
    </submittedName>
</protein>
<keyword evidence="1" id="KW-1133">Transmembrane helix</keyword>
<reference evidence="4" key="1">
    <citation type="submission" date="2016-06" db="UniProtKB">
        <authorList>
            <consortium name="WormBaseParasite"/>
        </authorList>
    </citation>
    <scope>IDENTIFICATION</scope>
</reference>
<organism evidence="4">
    <name type="scientific">Gongylonema pulchrum</name>
    <dbReference type="NCBI Taxonomy" id="637853"/>
    <lineage>
        <taxon>Eukaryota</taxon>
        <taxon>Metazoa</taxon>
        <taxon>Ecdysozoa</taxon>
        <taxon>Nematoda</taxon>
        <taxon>Chromadorea</taxon>
        <taxon>Rhabditida</taxon>
        <taxon>Spirurina</taxon>
        <taxon>Spiruromorpha</taxon>
        <taxon>Spiruroidea</taxon>
        <taxon>Gongylonematidae</taxon>
        <taxon>Gongylonema</taxon>
    </lineage>
</organism>
<evidence type="ECO:0000313" key="4">
    <source>
        <dbReference type="WBParaSite" id="GPUH_0000961401-mRNA-1"/>
    </source>
</evidence>